<evidence type="ECO:0000313" key="2">
    <source>
        <dbReference type="Proteomes" id="UP000769780"/>
    </source>
</evidence>
<comment type="caution">
    <text evidence="1">The sequence shown here is derived from an EMBL/GenBank/DDBJ whole genome shotgun (WGS) entry which is preliminary data.</text>
</comment>
<dbReference type="RefSeq" id="WP_221875819.1">
    <property type="nucleotide sequence ID" value="NZ_JACWFH010000039.1"/>
</dbReference>
<dbReference type="Pfam" id="PF13035">
    <property type="entry name" value="DUF3896"/>
    <property type="match status" value="1"/>
</dbReference>
<proteinExistence type="predicted"/>
<sequence>MEYKEVRDFLEEMKQNLENKVQDKNLSPEEREEIKKSIVNYDYIIELTDMNHYERGSINQ</sequence>
<dbReference type="InterPro" id="IPR024994">
    <property type="entry name" value="DUF3896"/>
</dbReference>
<reference evidence="1 2" key="1">
    <citation type="submission" date="2020-07" db="EMBL/GenBank/DDBJ databases">
        <title>Fungal Genomes of the International Space Station.</title>
        <authorList>
            <person name="Seuylemezian A."/>
            <person name="Singh N.K."/>
            <person name="Wood J."/>
            <person name="Venkateswaran K."/>
        </authorList>
    </citation>
    <scope>NUCLEOTIDE SEQUENCE [LARGE SCALE GENOMIC DNA]</scope>
    <source>
        <strain evidence="1 2">PL-B2</strain>
    </source>
</reference>
<evidence type="ECO:0000313" key="1">
    <source>
        <dbReference type="EMBL" id="MBY0099585.1"/>
    </source>
</evidence>
<gene>
    <name evidence="1" type="ORF">H0185_22855</name>
</gene>
<dbReference type="Proteomes" id="UP000769780">
    <property type="component" value="Unassembled WGS sequence"/>
</dbReference>
<organism evidence="1 2">
    <name type="scientific">Mesobacillus maritimus</name>
    <dbReference type="NCBI Taxonomy" id="1643336"/>
    <lineage>
        <taxon>Bacteria</taxon>
        <taxon>Bacillati</taxon>
        <taxon>Bacillota</taxon>
        <taxon>Bacilli</taxon>
        <taxon>Bacillales</taxon>
        <taxon>Bacillaceae</taxon>
        <taxon>Mesobacillus</taxon>
    </lineage>
</organism>
<protein>
    <submittedName>
        <fullName evidence="1">DUF3896 family protein</fullName>
    </submittedName>
</protein>
<name>A0ABS7KBW1_9BACI</name>
<keyword evidence="2" id="KW-1185">Reference proteome</keyword>
<accession>A0ABS7KBW1</accession>
<dbReference type="EMBL" id="JACWFH010000039">
    <property type="protein sequence ID" value="MBY0099585.1"/>
    <property type="molecule type" value="Genomic_DNA"/>
</dbReference>